<reference evidence="3" key="2">
    <citation type="submission" date="2021-04" db="EMBL/GenBank/DDBJ databases">
        <authorList>
            <person name="Gilroy R."/>
        </authorList>
    </citation>
    <scope>NUCLEOTIDE SEQUENCE</scope>
    <source>
        <strain evidence="3">USAMLcec2-132</strain>
    </source>
</reference>
<dbReference type="PANTHER" id="PTHR48080">
    <property type="entry name" value="D-GALACTONATE DEHYDRATASE-RELATED"/>
    <property type="match status" value="1"/>
</dbReference>
<proteinExistence type="predicted"/>
<reference evidence="3" key="1">
    <citation type="journal article" date="2021" name="PeerJ">
        <title>Extensive microbial diversity within the chicken gut microbiome revealed by metagenomics and culture.</title>
        <authorList>
            <person name="Gilroy R."/>
            <person name="Ravi A."/>
            <person name="Getino M."/>
            <person name="Pursley I."/>
            <person name="Horton D.L."/>
            <person name="Alikhan N.F."/>
            <person name="Baker D."/>
            <person name="Gharbi K."/>
            <person name="Hall N."/>
            <person name="Watson M."/>
            <person name="Adriaenssens E.M."/>
            <person name="Foster-Nyarko E."/>
            <person name="Jarju S."/>
            <person name="Secka A."/>
            <person name="Antonio M."/>
            <person name="Oren A."/>
            <person name="Chaudhuri R.R."/>
            <person name="La Ragione R."/>
            <person name="Hildebrand F."/>
            <person name="Pallen M.J."/>
        </authorList>
    </citation>
    <scope>NUCLEOTIDE SEQUENCE</scope>
    <source>
        <strain evidence="3">USAMLcec2-132</strain>
    </source>
</reference>
<comment type="caution">
    <text evidence="3">The sequence shown here is derived from an EMBL/GenBank/DDBJ whole genome shotgun (WGS) entry which is preliminary data.</text>
</comment>
<keyword evidence="1" id="KW-0479">Metal-binding</keyword>
<evidence type="ECO:0000313" key="4">
    <source>
        <dbReference type="Proteomes" id="UP000823891"/>
    </source>
</evidence>
<dbReference type="SMART" id="SM00922">
    <property type="entry name" value="MR_MLE"/>
    <property type="match status" value="1"/>
</dbReference>
<dbReference type="Gene3D" id="3.30.390.10">
    <property type="entry name" value="Enolase-like, N-terminal domain"/>
    <property type="match status" value="1"/>
</dbReference>
<dbReference type="AlphaFoldDB" id="A0A9D2NFB7"/>
<accession>A0A9D2NFB7</accession>
<dbReference type="Gene3D" id="3.20.20.120">
    <property type="entry name" value="Enolase-like C-terminal domain"/>
    <property type="match status" value="1"/>
</dbReference>
<dbReference type="InterPro" id="IPR013342">
    <property type="entry name" value="Mandelate_racemase_C"/>
</dbReference>
<dbReference type="GO" id="GO:0046872">
    <property type="term" value="F:metal ion binding"/>
    <property type="evidence" value="ECO:0007669"/>
    <property type="project" value="UniProtKB-KW"/>
</dbReference>
<dbReference type="SUPFAM" id="SSF51604">
    <property type="entry name" value="Enolase C-terminal domain-like"/>
    <property type="match status" value="1"/>
</dbReference>
<dbReference type="InterPro" id="IPR029065">
    <property type="entry name" value="Enolase_C-like"/>
</dbReference>
<dbReference type="InterPro" id="IPR029017">
    <property type="entry name" value="Enolase-like_N"/>
</dbReference>
<evidence type="ECO:0000256" key="1">
    <source>
        <dbReference type="ARBA" id="ARBA00022723"/>
    </source>
</evidence>
<dbReference type="EMBL" id="DWWS01000029">
    <property type="protein sequence ID" value="HJC23768.1"/>
    <property type="molecule type" value="Genomic_DNA"/>
</dbReference>
<dbReference type="Pfam" id="PF13378">
    <property type="entry name" value="MR_MLE_C"/>
    <property type="match status" value="1"/>
</dbReference>
<dbReference type="InterPro" id="IPR034593">
    <property type="entry name" value="DgoD-like"/>
</dbReference>
<gene>
    <name evidence="3" type="ORF">H9761_08700</name>
</gene>
<protein>
    <recommendedName>
        <fullName evidence="2">Mandelate racemase/muconate lactonizing enzyme C-terminal domain-containing protein</fullName>
    </recommendedName>
</protein>
<evidence type="ECO:0000259" key="2">
    <source>
        <dbReference type="SMART" id="SM00922"/>
    </source>
</evidence>
<dbReference type="InterPro" id="IPR036849">
    <property type="entry name" value="Enolase-like_C_sf"/>
</dbReference>
<dbReference type="SFLD" id="SFLDS00001">
    <property type="entry name" value="Enolase"/>
    <property type="match status" value="1"/>
</dbReference>
<dbReference type="SUPFAM" id="SSF54826">
    <property type="entry name" value="Enolase N-terminal domain-like"/>
    <property type="match status" value="1"/>
</dbReference>
<organism evidence="3 4">
    <name type="scientific">Candidatus Eisenbergiella merdavium</name>
    <dbReference type="NCBI Taxonomy" id="2838551"/>
    <lineage>
        <taxon>Bacteria</taxon>
        <taxon>Bacillati</taxon>
        <taxon>Bacillota</taxon>
        <taxon>Clostridia</taxon>
        <taxon>Lachnospirales</taxon>
        <taxon>Lachnospiraceae</taxon>
        <taxon>Eisenbergiella</taxon>
    </lineage>
</organism>
<evidence type="ECO:0000313" key="3">
    <source>
        <dbReference type="EMBL" id="HJC23768.1"/>
    </source>
</evidence>
<dbReference type="Proteomes" id="UP000823891">
    <property type="component" value="Unassembled WGS sequence"/>
</dbReference>
<sequence>MKPSCYETWNHALQEHQIEKVQFYRCRARYPRLHGKNAIRGYHGFGGEIDVAKLTTKSGLSGWGQLSADIGEAKKAAELLMDRPLTGLFDTETGILDDRLRAFDIPLHDLAGRLLNIPVCRMLNPSAVLRAPVYDGAIYMNDIIPEDRPFGPDRVIQESIDDVKQGHTILKVKIGRSHQWMAHDEGLARDIEIVRGIHEALPGTAVMVDANDGYTLEDCIAFLEGIGDTPIYWFEEPFREEEGKNRALKSYLQKERPMTWIADGESMTDIPLLRDLAQKNLLDVWQPDVCGYGFTKWRALMKEICENGWLASPHAWGNVTKTHYCAHLAAAYPHHIPCVEAVPGTIEGIELQGYRLQNGILQIPDQPGFGMELVWAPEI</sequence>
<name>A0A9D2NFB7_9FIRM</name>
<feature type="domain" description="Mandelate racemase/muconate lactonizing enzyme C-terminal" evidence="2">
    <location>
        <begin position="152"/>
        <end position="259"/>
    </location>
</feature>